<organism evidence="1">
    <name type="scientific">Eucalyptus grandis</name>
    <name type="common">Flooded gum</name>
    <dbReference type="NCBI Taxonomy" id="71139"/>
    <lineage>
        <taxon>Eukaryota</taxon>
        <taxon>Viridiplantae</taxon>
        <taxon>Streptophyta</taxon>
        <taxon>Embryophyta</taxon>
        <taxon>Tracheophyta</taxon>
        <taxon>Spermatophyta</taxon>
        <taxon>Magnoliopsida</taxon>
        <taxon>eudicotyledons</taxon>
        <taxon>Gunneridae</taxon>
        <taxon>Pentapetalae</taxon>
        <taxon>rosids</taxon>
        <taxon>malvids</taxon>
        <taxon>Myrtales</taxon>
        <taxon>Myrtaceae</taxon>
        <taxon>Myrtoideae</taxon>
        <taxon>Eucalypteae</taxon>
        <taxon>Eucalyptus</taxon>
    </lineage>
</organism>
<dbReference type="AlphaFoldDB" id="A0A059CSA0"/>
<dbReference type="EMBL" id="KK198755">
    <property type="protein sequence ID" value="KCW80820.1"/>
    <property type="molecule type" value="Genomic_DNA"/>
</dbReference>
<name>A0A059CSA0_EUCGR</name>
<proteinExistence type="predicted"/>
<sequence length="68" mass="7792">MYRGLCSESTIKVCHQQRPKSLPHLSLPTSYSYFQHENSCNLPSCTMTVTNYMQRYSCTKAKEPNSAL</sequence>
<dbReference type="InParanoid" id="A0A059CSA0"/>
<dbReference type="Gramene" id="KCW80820">
    <property type="protein sequence ID" value="KCW80820"/>
    <property type="gene ID" value="EUGRSUZ_C02187"/>
</dbReference>
<evidence type="ECO:0000313" key="1">
    <source>
        <dbReference type="EMBL" id="KCW80820.1"/>
    </source>
</evidence>
<reference evidence="1" key="1">
    <citation type="submission" date="2013-07" db="EMBL/GenBank/DDBJ databases">
        <title>The genome of Eucalyptus grandis.</title>
        <authorList>
            <person name="Schmutz J."/>
            <person name="Hayes R."/>
            <person name="Myburg A."/>
            <person name="Tuskan G."/>
            <person name="Grattapaglia D."/>
            <person name="Rokhsar D.S."/>
        </authorList>
    </citation>
    <scope>NUCLEOTIDE SEQUENCE</scope>
    <source>
        <tissue evidence="1">Leaf extractions</tissue>
    </source>
</reference>
<protein>
    <submittedName>
        <fullName evidence="1">Uncharacterized protein</fullName>
    </submittedName>
</protein>
<gene>
    <name evidence="1" type="ORF">EUGRSUZ_C02187</name>
</gene>
<accession>A0A059CSA0</accession>